<protein>
    <submittedName>
        <fullName evidence="1">Uncharacterized protein</fullName>
    </submittedName>
</protein>
<sequence>MPLQHARSHVVHPISHSKYRNLVSVQQLVTHQKASVHKNIFRHEIAHAIEKLRNNIGIQPSIGHLTKEIHSFLIKKLP</sequence>
<evidence type="ECO:0000313" key="1">
    <source>
        <dbReference type="EMBL" id="EYU19801.1"/>
    </source>
</evidence>
<keyword evidence="2" id="KW-1185">Reference proteome</keyword>
<organism evidence="1 2">
    <name type="scientific">Erythranthe guttata</name>
    <name type="common">Yellow monkey flower</name>
    <name type="synonym">Mimulus guttatus</name>
    <dbReference type="NCBI Taxonomy" id="4155"/>
    <lineage>
        <taxon>Eukaryota</taxon>
        <taxon>Viridiplantae</taxon>
        <taxon>Streptophyta</taxon>
        <taxon>Embryophyta</taxon>
        <taxon>Tracheophyta</taxon>
        <taxon>Spermatophyta</taxon>
        <taxon>Magnoliopsida</taxon>
        <taxon>eudicotyledons</taxon>
        <taxon>Gunneridae</taxon>
        <taxon>Pentapetalae</taxon>
        <taxon>asterids</taxon>
        <taxon>lamiids</taxon>
        <taxon>Lamiales</taxon>
        <taxon>Phrymaceae</taxon>
        <taxon>Erythranthe</taxon>
    </lineage>
</organism>
<dbReference type="Proteomes" id="UP000030748">
    <property type="component" value="Unassembled WGS sequence"/>
</dbReference>
<dbReference type="AlphaFoldDB" id="A0A022PVI0"/>
<evidence type="ECO:0000313" key="2">
    <source>
        <dbReference type="Proteomes" id="UP000030748"/>
    </source>
</evidence>
<gene>
    <name evidence="1" type="ORF">MIMGU_mgv1a017386mg</name>
</gene>
<proteinExistence type="predicted"/>
<name>A0A022PVI0_ERYGU</name>
<dbReference type="EMBL" id="KI632289">
    <property type="protein sequence ID" value="EYU19801.1"/>
    <property type="molecule type" value="Genomic_DNA"/>
</dbReference>
<reference evidence="1 2" key="1">
    <citation type="journal article" date="2013" name="Proc. Natl. Acad. Sci. U.S.A.">
        <title>Fine-scale variation in meiotic recombination in Mimulus inferred from population shotgun sequencing.</title>
        <authorList>
            <person name="Hellsten U."/>
            <person name="Wright K.M."/>
            <person name="Jenkins J."/>
            <person name="Shu S."/>
            <person name="Yuan Y."/>
            <person name="Wessler S.R."/>
            <person name="Schmutz J."/>
            <person name="Willis J.H."/>
            <person name="Rokhsar D.S."/>
        </authorList>
    </citation>
    <scope>NUCLEOTIDE SEQUENCE [LARGE SCALE GENOMIC DNA]</scope>
    <source>
        <strain evidence="2">cv. DUN x IM62</strain>
    </source>
</reference>
<accession>A0A022PVI0</accession>